<comment type="similarity">
    <text evidence="1">Belongs to the peptidase A1 family.</text>
</comment>
<feature type="domain" description="Xylanase inhibitor N-terminal" evidence="2">
    <location>
        <begin position="19"/>
        <end position="82"/>
    </location>
</feature>
<dbReference type="AlphaFoldDB" id="A0AAV7GH52"/>
<reference evidence="3 4" key="1">
    <citation type="journal article" date="2021" name="Hortic Res">
        <title>Chromosome-scale assembly of the Dendrobium chrysotoxum genome enhances the understanding of orchid evolution.</title>
        <authorList>
            <person name="Zhang Y."/>
            <person name="Zhang G.Q."/>
            <person name="Zhang D."/>
            <person name="Liu X.D."/>
            <person name="Xu X.Y."/>
            <person name="Sun W.H."/>
            <person name="Yu X."/>
            <person name="Zhu X."/>
            <person name="Wang Z.W."/>
            <person name="Zhao X."/>
            <person name="Zhong W.Y."/>
            <person name="Chen H."/>
            <person name="Yin W.L."/>
            <person name="Huang T."/>
            <person name="Niu S.C."/>
            <person name="Liu Z.J."/>
        </authorList>
    </citation>
    <scope>NUCLEOTIDE SEQUENCE [LARGE SCALE GENOMIC DNA]</scope>
    <source>
        <strain evidence="3">Lindl</strain>
    </source>
</reference>
<dbReference type="InterPro" id="IPR001461">
    <property type="entry name" value="Aspartic_peptidase_A1"/>
</dbReference>
<gene>
    <name evidence="3" type="ORF">IEQ34_015453</name>
</gene>
<protein>
    <recommendedName>
        <fullName evidence="2">Xylanase inhibitor N-terminal domain-containing protein</fullName>
    </recommendedName>
</protein>
<comment type="caution">
    <text evidence="3">The sequence shown here is derived from an EMBL/GenBank/DDBJ whole genome shotgun (WGS) entry which is preliminary data.</text>
</comment>
<evidence type="ECO:0000313" key="4">
    <source>
        <dbReference type="Proteomes" id="UP000775213"/>
    </source>
</evidence>
<dbReference type="Pfam" id="PF14543">
    <property type="entry name" value="TAXi_N"/>
    <property type="match status" value="1"/>
</dbReference>
<evidence type="ECO:0000256" key="1">
    <source>
        <dbReference type="ARBA" id="ARBA00007447"/>
    </source>
</evidence>
<dbReference type="EMBL" id="JAGFBR010000014">
    <property type="protein sequence ID" value="KAH0455421.1"/>
    <property type="molecule type" value="Genomic_DNA"/>
</dbReference>
<sequence length="136" mass="14802">MVAHGPTIVSTRYDTIMVLKLKNFRYDCGHNNSLKVLNADGLLGFDRGSISIITQTAQSYDLVFSYCLPSKPSIIGYLELGNYATHVQYTPMITSQMSVFGAPGTMLSSGRKAILDSGTVISGLSPITYSDIHNIF</sequence>
<dbReference type="Proteomes" id="UP000775213">
    <property type="component" value="Unassembled WGS sequence"/>
</dbReference>
<dbReference type="Gene3D" id="2.40.70.10">
    <property type="entry name" value="Acid Proteases"/>
    <property type="match status" value="1"/>
</dbReference>
<evidence type="ECO:0000259" key="2">
    <source>
        <dbReference type="Pfam" id="PF14543"/>
    </source>
</evidence>
<dbReference type="GO" id="GO:0006508">
    <property type="term" value="P:proteolysis"/>
    <property type="evidence" value="ECO:0007669"/>
    <property type="project" value="InterPro"/>
</dbReference>
<dbReference type="GO" id="GO:0004190">
    <property type="term" value="F:aspartic-type endopeptidase activity"/>
    <property type="evidence" value="ECO:0007669"/>
    <property type="project" value="InterPro"/>
</dbReference>
<dbReference type="PANTHER" id="PTHR13683:SF679">
    <property type="entry name" value="ASPARTYL PROTEASE FAMILY PROTEIN 2"/>
    <property type="match status" value="1"/>
</dbReference>
<name>A0AAV7GH52_DENCH</name>
<dbReference type="PANTHER" id="PTHR13683">
    <property type="entry name" value="ASPARTYL PROTEASES"/>
    <property type="match status" value="1"/>
</dbReference>
<keyword evidence="4" id="KW-1185">Reference proteome</keyword>
<organism evidence="3 4">
    <name type="scientific">Dendrobium chrysotoxum</name>
    <name type="common">Orchid</name>
    <dbReference type="NCBI Taxonomy" id="161865"/>
    <lineage>
        <taxon>Eukaryota</taxon>
        <taxon>Viridiplantae</taxon>
        <taxon>Streptophyta</taxon>
        <taxon>Embryophyta</taxon>
        <taxon>Tracheophyta</taxon>
        <taxon>Spermatophyta</taxon>
        <taxon>Magnoliopsida</taxon>
        <taxon>Liliopsida</taxon>
        <taxon>Asparagales</taxon>
        <taxon>Orchidaceae</taxon>
        <taxon>Epidendroideae</taxon>
        <taxon>Malaxideae</taxon>
        <taxon>Dendrobiinae</taxon>
        <taxon>Dendrobium</taxon>
    </lineage>
</organism>
<proteinExistence type="inferred from homology"/>
<accession>A0AAV7GH52</accession>
<evidence type="ECO:0000313" key="3">
    <source>
        <dbReference type="EMBL" id="KAH0455421.1"/>
    </source>
</evidence>
<dbReference type="SUPFAM" id="SSF50630">
    <property type="entry name" value="Acid proteases"/>
    <property type="match status" value="1"/>
</dbReference>
<dbReference type="InterPro" id="IPR032861">
    <property type="entry name" value="TAXi_N"/>
</dbReference>
<dbReference type="InterPro" id="IPR021109">
    <property type="entry name" value="Peptidase_aspartic_dom_sf"/>
</dbReference>